<keyword evidence="3" id="KW-0949">S-adenosyl-L-methionine</keyword>
<dbReference type="InterPro" id="IPR012967">
    <property type="entry name" value="COMT_dimerisation"/>
</dbReference>
<dbReference type="GO" id="GO:0032259">
    <property type="term" value="P:methylation"/>
    <property type="evidence" value="ECO:0007669"/>
    <property type="project" value="UniProtKB-KW"/>
</dbReference>
<evidence type="ECO:0000256" key="2">
    <source>
        <dbReference type="ARBA" id="ARBA00022679"/>
    </source>
</evidence>
<proteinExistence type="predicted"/>
<dbReference type="Proteomes" id="UP000501891">
    <property type="component" value="Chromosome"/>
</dbReference>
<dbReference type="InterPro" id="IPR001077">
    <property type="entry name" value="COMT_C"/>
</dbReference>
<dbReference type="CDD" id="cd02440">
    <property type="entry name" value="AdoMet_MTases"/>
    <property type="match status" value="1"/>
</dbReference>
<protein>
    <submittedName>
        <fullName evidence="7">Methyltransferase</fullName>
    </submittedName>
</protein>
<sequence length="354" mass="37291">MRFATAFPLTRPVARRRAGALFDLCAGFVYSQVLLAFVRLRAAEVLAEGPRTVAELAPRLGLPADGAARLLRAAAALDLAAERGGGRYGLGPLGAPLLGNPGIAAMVEHHVLLYADLADPVALLRQRRTDTGLAGYWAYAGAERPAEALAGDVDPYTALMAATQPLVAAEVLDAWPVHKHRRLLDVGGGDGSFLRATGQRAPGLELVLFDLPAVAARAQERFESEGLGGRARAEGGDFHTDALPGGADLVTLVRVLHDHDDGDVLALLKAVRRAIHPTGTLLVAEPMAGSRGRGARAMGDAYFGFYLLAMGRGRPRTPAELSTLLVAAGFQPPRPVRTRTPLLASLLAARPDRA</sequence>
<dbReference type="AlphaFoldDB" id="A0A858RC79"/>
<dbReference type="GO" id="GO:0008171">
    <property type="term" value="F:O-methyltransferase activity"/>
    <property type="evidence" value="ECO:0007669"/>
    <property type="project" value="InterPro"/>
</dbReference>
<evidence type="ECO:0000256" key="4">
    <source>
        <dbReference type="PIRSR" id="PIRSR005739-1"/>
    </source>
</evidence>
<dbReference type="InterPro" id="IPR016461">
    <property type="entry name" value="COMT-like"/>
</dbReference>
<feature type="domain" description="O-methyltransferase dimerisation" evidence="6">
    <location>
        <begin position="23"/>
        <end position="98"/>
    </location>
</feature>
<gene>
    <name evidence="7" type="ORF">HHL28_17370</name>
</gene>
<dbReference type="SUPFAM" id="SSF53335">
    <property type="entry name" value="S-adenosyl-L-methionine-dependent methyltransferases"/>
    <property type="match status" value="1"/>
</dbReference>
<dbReference type="PANTHER" id="PTHR43712:SF2">
    <property type="entry name" value="O-METHYLTRANSFERASE CICE"/>
    <property type="match status" value="1"/>
</dbReference>
<evidence type="ECO:0000313" key="8">
    <source>
        <dbReference type="Proteomes" id="UP000501891"/>
    </source>
</evidence>
<evidence type="ECO:0000256" key="3">
    <source>
        <dbReference type="ARBA" id="ARBA00022691"/>
    </source>
</evidence>
<dbReference type="GO" id="GO:0046983">
    <property type="term" value="F:protein dimerization activity"/>
    <property type="evidence" value="ECO:0007669"/>
    <property type="project" value="InterPro"/>
</dbReference>
<dbReference type="Gene3D" id="3.40.50.150">
    <property type="entry name" value="Vaccinia Virus protein VP39"/>
    <property type="match status" value="1"/>
</dbReference>
<reference evidence="7" key="1">
    <citation type="submission" date="2020-04" db="EMBL/GenBank/DDBJ databases">
        <title>A desert anoxygenic phototrophic bacterium fixes CO2 using RubisCO under aerobic conditions.</title>
        <authorList>
            <person name="Tang K."/>
        </authorList>
    </citation>
    <scope>NUCLEOTIDE SEQUENCE [LARGE SCALE GENOMIC DNA]</scope>
    <source>
        <strain evidence="7">MIMtkB3</strain>
    </source>
</reference>
<dbReference type="InterPro" id="IPR036388">
    <property type="entry name" value="WH-like_DNA-bd_sf"/>
</dbReference>
<evidence type="ECO:0000313" key="7">
    <source>
        <dbReference type="EMBL" id="QJE74951.1"/>
    </source>
</evidence>
<dbReference type="Gene3D" id="1.10.10.10">
    <property type="entry name" value="Winged helix-like DNA-binding domain superfamily/Winged helix DNA-binding domain"/>
    <property type="match status" value="1"/>
</dbReference>
<evidence type="ECO:0000259" key="5">
    <source>
        <dbReference type="Pfam" id="PF00891"/>
    </source>
</evidence>
<dbReference type="EMBL" id="CP051775">
    <property type="protein sequence ID" value="QJE74951.1"/>
    <property type="molecule type" value="Genomic_DNA"/>
</dbReference>
<keyword evidence="2" id="KW-0808">Transferase</keyword>
<dbReference type="InterPro" id="IPR029063">
    <property type="entry name" value="SAM-dependent_MTases_sf"/>
</dbReference>
<dbReference type="Pfam" id="PF00891">
    <property type="entry name" value="Methyltransf_2"/>
    <property type="match status" value="1"/>
</dbReference>
<organism evidence="7 8">
    <name type="scientific">Aerophototrophica crusticola</name>
    <dbReference type="NCBI Taxonomy" id="1709002"/>
    <lineage>
        <taxon>Bacteria</taxon>
        <taxon>Pseudomonadati</taxon>
        <taxon>Pseudomonadota</taxon>
        <taxon>Alphaproteobacteria</taxon>
        <taxon>Rhodospirillales</taxon>
        <taxon>Rhodospirillaceae</taxon>
        <taxon>Aerophototrophica</taxon>
    </lineage>
</organism>
<accession>A0A858RC79</accession>
<evidence type="ECO:0000256" key="1">
    <source>
        <dbReference type="ARBA" id="ARBA00022603"/>
    </source>
</evidence>
<dbReference type="PANTHER" id="PTHR43712">
    <property type="entry name" value="PUTATIVE (AFU_ORTHOLOGUE AFUA_4G14580)-RELATED"/>
    <property type="match status" value="1"/>
</dbReference>
<evidence type="ECO:0000259" key="6">
    <source>
        <dbReference type="Pfam" id="PF08100"/>
    </source>
</evidence>
<dbReference type="PROSITE" id="PS51683">
    <property type="entry name" value="SAM_OMT_II"/>
    <property type="match status" value="1"/>
</dbReference>
<feature type="domain" description="O-methyltransferase C-terminal" evidence="5">
    <location>
        <begin position="155"/>
        <end position="331"/>
    </location>
</feature>
<name>A0A858RC79_9PROT</name>
<dbReference type="Pfam" id="PF08100">
    <property type="entry name" value="Dimerisation"/>
    <property type="match status" value="1"/>
</dbReference>
<dbReference type="PIRSF" id="PIRSF005739">
    <property type="entry name" value="O-mtase"/>
    <property type="match status" value="1"/>
</dbReference>
<keyword evidence="1 7" id="KW-0489">Methyltransferase</keyword>
<feature type="active site" description="Proton acceptor" evidence="4">
    <location>
        <position position="257"/>
    </location>
</feature>
<dbReference type="InterPro" id="IPR036390">
    <property type="entry name" value="WH_DNA-bd_sf"/>
</dbReference>
<dbReference type="SUPFAM" id="SSF46785">
    <property type="entry name" value="Winged helix' DNA-binding domain"/>
    <property type="match status" value="1"/>
</dbReference>
<dbReference type="Gene3D" id="1.10.287.1350">
    <property type="match status" value="1"/>
</dbReference>
<dbReference type="KEGG" id="acru:HHL28_17370"/>
<keyword evidence="8" id="KW-1185">Reference proteome</keyword>